<keyword evidence="4 5" id="KW-0472">Membrane</keyword>
<protein>
    <recommendedName>
        <fullName evidence="6">NnrU domain-containing protein</fullName>
    </recommendedName>
</protein>
<feature type="domain" description="NnrU" evidence="6">
    <location>
        <begin position="6"/>
        <end position="193"/>
    </location>
</feature>
<keyword evidence="8" id="KW-1185">Reference proteome</keyword>
<comment type="subcellular location">
    <subcellularLocation>
        <location evidence="1">Membrane</location>
        <topology evidence="1">Multi-pass membrane protein</topology>
    </subcellularLocation>
</comment>
<comment type="caution">
    <text evidence="7">The sequence shown here is derived from an EMBL/GenBank/DDBJ whole genome shotgun (WGS) entry which is preliminary data.</text>
</comment>
<evidence type="ECO:0000256" key="4">
    <source>
        <dbReference type="ARBA" id="ARBA00023136"/>
    </source>
</evidence>
<proteinExistence type="predicted"/>
<name>A0A916J461_9PROT</name>
<feature type="transmembrane region" description="Helical" evidence="5">
    <location>
        <begin position="43"/>
        <end position="62"/>
    </location>
</feature>
<reference evidence="7" key="1">
    <citation type="submission" date="2021-04" db="EMBL/GenBank/DDBJ databases">
        <authorList>
            <person name="Hornung B."/>
        </authorList>
    </citation>
    <scope>NUCLEOTIDE SEQUENCE</scope>
    <source>
        <strain evidence="7">G5G6</strain>
    </source>
</reference>
<evidence type="ECO:0000259" key="6">
    <source>
        <dbReference type="Pfam" id="PF07298"/>
    </source>
</evidence>
<evidence type="ECO:0000313" key="7">
    <source>
        <dbReference type="EMBL" id="CAG4883636.1"/>
    </source>
</evidence>
<keyword evidence="2 5" id="KW-0812">Transmembrane</keyword>
<dbReference type="Pfam" id="PF07298">
    <property type="entry name" value="NnrU"/>
    <property type="match status" value="1"/>
</dbReference>
<evidence type="ECO:0000256" key="1">
    <source>
        <dbReference type="ARBA" id="ARBA00004141"/>
    </source>
</evidence>
<feature type="transmembrane region" description="Helical" evidence="5">
    <location>
        <begin position="74"/>
        <end position="98"/>
    </location>
</feature>
<feature type="transmembrane region" description="Helical" evidence="5">
    <location>
        <begin position="129"/>
        <end position="147"/>
    </location>
</feature>
<keyword evidence="3 5" id="KW-1133">Transmembrane helix</keyword>
<evidence type="ECO:0000313" key="8">
    <source>
        <dbReference type="Proteomes" id="UP000742786"/>
    </source>
</evidence>
<feature type="transmembrane region" description="Helical" evidence="5">
    <location>
        <begin position="104"/>
        <end position="122"/>
    </location>
</feature>
<accession>A0A916J461</accession>
<dbReference type="GO" id="GO:0016020">
    <property type="term" value="C:membrane"/>
    <property type="evidence" value="ECO:0007669"/>
    <property type="project" value="UniProtKB-SubCell"/>
</dbReference>
<organism evidence="7 8">
    <name type="scientific">Georgfuchsia toluolica</name>
    <dbReference type="NCBI Taxonomy" id="424218"/>
    <lineage>
        <taxon>Bacteria</taxon>
        <taxon>Pseudomonadati</taxon>
        <taxon>Pseudomonadota</taxon>
        <taxon>Betaproteobacteria</taxon>
        <taxon>Nitrosomonadales</taxon>
        <taxon>Sterolibacteriaceae</taxon>
        <taxon>Georgfuchsia</taxon>
    </lineage>
</organism>
<gene>
    <name evidence="7" type="ORF">GTOL_11519</name>
</gene>
<dbReference type="RefSeq" id="WP_220635579.1">
    <property type="nucleotide sequence ID" value="NZ_CAJQUM010000001.1"/>
</dbReference>
<feature type="transmembrane region" description="Helical" evidence="5">
    <location>
        <begin position="167"/>
        <end position="191"/>
    </location>
</feature>
<evidence type="ECO:0000256" key="3">
    <source>
        <dbReference type="ARBA" id="ARBA00022989"/>
    </source>
</evidence>
<dbReference type="EMBL" id="CAJQUM010000001">
    <property type="protein sequence ID" value="CAG4883636.1"/>
    <property type="molecule type" value="Genomic_DNA"/>
</dbReference>
<dbReference type="InterPro" id="IPR009915">
    <property type="entry name" value="NnrU_dom"/>
</dbReference>
<evidence type="ECO:0000256" key="5">
    <source>
        <dbReference type="SAM" id="Phobius"/>
    </source>
</evidence>
<dbReference type="AlphaFoldDB" id="A0A916J461"/>
<sequence>MNGYLVLILGLIILLGTHSVRIVADGWRSAMIGRTGILGWKALIGLVSLLGFGLLVWGFGLARAEPVVLWAAPVWARHVVALLMLPALVLLVAAYIPGNRIKSAIGHPMVAGVNIWALAHLLTNGRLAGLLLFGSFLVWAVFSFSAARRRDRAAGVTYPAGPLSRTVIAIVIGIALWAAFIMKLHVLLIGVQPFG</sequence>
<evidence type="ECO:0000256" key="2">
    <source>
        <dbReference type="ARBA" id="ARBA00022692"/>
    </source>
</evidence>
<dbReference type="Proteomes" id="UP000742786">
    <property type="component" value="Unassembled WGS sequence"/>
</dbReference>